<feature type="domain" description="Outer membrane protein assembly factor BamE" evidence="4">
    <location>
        <begin position="65"/>
        <end position="130"/>
    </location>
</feature>
<dbReference type="InterPro" id="IPR007450">
    <property type="entry name" value="BamE_dom"/>
</dbReference>
<keyword evidence="6" id="KW-1185">Reference proteome</keyword>
<dbReference type="Gene3D" id="3.30.1450.10">
    <property type="match status" value="1"/>
</dbReference>
<proteinExistence type="predicted"/>
<dbReference type="RefSeq" id="WP_113934073.1">
    <property type="nucleotide sequence ID" value="NZ_JACCEU010000009.1"/>
</dbReference>
<organism evidence="5 6">
    <name type="scientific">Eoetvoesiella caeni</name>
    <dbReference type="NCBI Taxonomy" id="645616"/>
    <lineage>
        <taxon>Bacteria</taxon>
        <taxon>Pseudomonadati</taxon>
        <taxon>Pseudomonadota</taxon>
        <taxon>Betaproteobacteria</taxon>
        <taxon>Burkholderiales</taxon>
        <taxon>Alcaligenaceae</taxon>
        <taxon>Eoetvoesiella</taxon>
    </lineage>
</organism>
<reference evidence="5 6" key="1">
    <citation type="submission" date="2018-06" db="EMBL/GenBank/DDBJ databases">
        <title>Genomic Encyclopedia of Type Strains, Phase IV (KMG-IV): sequencing the most valuable type-strain genomes for metagenomic binning, comparative biology and taxonomic classification.</title>
        <authorList>
            <person name="Goeker M."/>
        </authorList>
    </citation>
    <scope>NUCLEOTIDE SEQUENCE [LARGE SCALE GENOMIC DNA]</scope>
    <source>
        <strain evidence="5 6">DSM 25520</strain>
    </source>
</reference>
<accession>A0A366H799</accession>
<feature type="signal peptide" evidence="3">
    <location>
        <begin position="1"/>
        <end position="28"/>
    </location>
</feature>
<evidence type="ECO:0000256" key="1">
    <source>
        <dbReference type="ARBA" id="ARBA00022729"/>
    </source>
</evidence>
<name>A0A366H799_9BURK</name>
<keyword evidence="1 3" id="KW-0732">Signal</keyword>
<evidence type="ECO:0000313" key="5">
    <source>
        <dbReference type="EMBL" id="RBP37914.1"/>
    </source>
</evidence>
<dbReference type="Pfam" id="PF04355">
    <property type="entry name" value="BamE"/>
    <property type="match status" value="1"/>
</dbReference>
<protein>
    <submittedName>
        <fullName evidence="5">SmpA/OmlA family protein</fullName>
    </submittedName>
</protein>
<keyword evidence="2" id="KW-0472">Membrane</keyword>
<dbReference type="AlphaFoldDB" id="A0A366H799"/>
<feature type="chain" id="PRO_5016867275" evidence="3">
    <location>
        <begin position="29"/>
        <end position="148"/>
    </location>
</feature>
<gene>
    <name evidence="5" type="ORF">DFR37_10896</name>
</gene>
<dbReference type="Proteomes" id="UP000253628">
    <property type="component" value="Unassembled WGS sequence"/>
</dbReference>
<evidence type="ECO:0000259" key="4">
    <source>
        <dbReference type="Pfam" id="PF04355"/>
    </source>
</evidence>
<evidence type="ECO:0000256" key="3">
    <source>
        <dbReference type="SAM" id="SignalP"/>
    </source>
</evidence>
<dbReference type="InterPro" id="IPR037873">
    <property type="entry name" value="BamE-like"/>
</dbReference>
<evidence type="ECO:0000313" key="6">
    <source>
        <dbReference type="Proteomes" id="UP000253628"/>
    </source>
</evidence>
<comment type="caution">
    <text evidence="5">The sequence shown here is derived from an EMBL/GenBank/DDBJ whole genome shotgun (WGS) entry which is preliminary data.</text>
</comment>
<dbReference type="OrthoDB" id="5360144at2"/>
<dbReference type="GO" id="GO:0019867">
    <property type="term" value="C:outer membrane"/>
    <property type="evidence" value="ECO:0007669"/>
    <property type="project" value="InterPro"/>
</dbReference>
<sequence>MNIDARIARAAKNMIVASGLLVAGVAWAANPIDLVSNPEGLAYPEVHMELPDYDEPFQRNGVMSQPQRLHQLKPGMTAGEVVTLLGRPLNEGTATQSRYWDYNFTFTMPESEHYIVCQYKVVFDQDSLLEKGFWRRHQCLDIADGGAK</sequence>
<dbReference type="EMBL" id="QNRQ01000008">
    <property type="protein sequence ID" value="RBP37914.1"/>
    <property type="molecule type" value="Genomic_DNA"/>
</dbReference>
<evidence type="ECO:0000256" key="2">
    <source>
        <dbReference type="ARBA" id="ARBA00023136"/>
    </source>
</evidence>